<evidence type="ECO:0000256" key="1">
    <source>
        <dbReference type="SAM" id="Phobius"/>
    </source>
</evidence>
<accession>A0ABR7BHB1</accession>
<proteinExistence type="predicted"/>
<organism evidence="2 3">
    <name type="scientific">Pseudomonas triticifolii</name>
    <dbReference type="NCBI Taxonomy" id="2762592"/>
    <lineage>
        <taxon>Bacteria</taxon>
        <taxon>Pseudomonadati</taxon>
        <taxon>Pseudomonadota</taxon>
        <taxon>Gammaproteobacteria</taxon>
        <taxon>Pseudomonadales</taxon>
        <taxon>Pseudomonadaceae</taxon>
        <taxon>Pseudomonas</taxon>
    </lineage>
</organism>
<keyword evidence="1" id="KW-0812">Transmembrane</keyword>
<comment type="caution">
    <text evidence="2">The sequence shown here is derived from an EMBL/GenBank/DDBJ whole genome shotgun (WGS) entry which is preliminary data.</text>
</comment>
<gene>
    <name evidence="2" type="ORF">H8S56_16365</name>
</gene>
<keyword evidence="3" id="KW-1185">Reference proteome</keyword>
<reference evidence="2 3" key="1">
    <citation type="submission" date="2020-08" db="EMBL/GenBank/DDBJ databases">
        <title>Putative novel bacterial strains isolated from necrotic wheat leaf tissues caused by Xanthomonas translucens.</title>
        <authorList>
            <person name="Tambong J.T."/>
        </authorList>
    </citation>
    <scope>NUCLEOTIDE SEQUENCE [LARGE SCALE GENOMIC DNA]</scope>
    <source>
        <strain evidence="2 3">DOAB 1067</strain>
    </source>
</reference>
<dbReference type="EMBL" id="JACONV010000012">
    <property type="protein sequence ID" value="MBC3956584.1"/>
    <property type="molecule type" value="Genomic_DNA"/>
</dbReference>
<sequence length="331" mass="37033">MIPINPLAMMIGFLIFIFSQVLLGLLIACVLALLIPRCRRYMLARRWRFGLIVVGLAFASVPYVWSEITDWQDWRAHNPRLERDEVLGDLVLPAGTRVRLEYLEPFNDLSGDPVPYGLQSLKQADFERTPGDILGLSVRRLELWQHHGSATVEAVAVNDLQGWKCEPGEIEFRFPFGAHFKLSEWHLYGCTLAPGSTLGGIVWPGPVKVFSTEGDGWEVRAGDTSTSLFGLELRWLSMRLNKPYGDVLGWDGVLNRETDFGSVHYPVGTQVRRYHEALLFSPPAETSALDRRTGTPIEADHSVLQRVSGEVLGIRPNSQDGLRSLGNIVTP</sequence>
<feature type="transmembrane region" description="Helical" evidence="1">
    <location>
        <begin position="6"/>
        <end position="35"/>
    </location>
</feature>
<keyword evidence="1" id="KW-0472">Membrane</keyword>
<keyword evidence="1" id="KW-1133">Transmembrane helix</keyword>
<dbReference type="Proteomes" id="UP000660131">
    <property type="component" value="Unassembled WGS sequence"/>
</dbReference>
<name>A0ABR7BHB1_9PSED</name>
<protein>
    <submittedName>
        <fullName evidence="2">Uncharacterized protein</fullName>
    </submittedName>
</protein>
<evidence type="ECO:0000313" key="2">
    <source>
        <dbReference type="EMBL" id="MBC3956584.1"/>
    </source>
</evidence>
<feature type="transmembrane region" description="Helical" evidence="1">
    <location>
        <begin position="47"/>
        <end position="65"/>
    </location>
</feature>
<dbReference type="RefSeq" id="WP_187519206.1">
    <property type="nucleotide sequence ID" value="NZ_JACONV010000012.1"/>
</dbReference>
<evidence type="ECO:0000313" key="3">
    <source>
        <dbReference type="Proteomes" id="UP000660131"/>
    </source>
</evidence>